<keyword evidence="1" id="KW-0175">Coiled coil</keyword>
<proteinExistence type="predicted"/>
<dbReference type="GO" id="GO:0042981">
    <property type="term" value="P:regulation of apoptotic process"/>
    <property type="evidence" value="ECO:0007669"/>
    <property type="project" value="InterPro"/>
</dbReference>
<feature type="region of interest" description="Disordered" evidence="2">
    <location>
        <begin position="444"/>
        <end position="472"/>
    </location>
</feature>
<keyword evidence="5" id="KW-1185">Reference proteome</keyword>
<dbReference type="PROSITE" id="PS50209">
    <property type="entry name" value="CARD"/>
    <property type="match status" value="1"/>
</dbReference>
<dbReference type="Proteomes" id="UP001283361">
    <property type="component" value="Unassembled WGS sequence"/>
</dbReference>
<gene>
    <name evidence="4" type="ORF">RRG08_002507</name>
</gene>
<evidence type="ECO:0000256" key="1">
    <source>
        <dbReference type="SAM" id="Coils"/>
    </source>
</evidence>
<dbReference type="Pfam" id="PF00619">
    <property type="entry name" value="CARD"/>
    <property type="match status" value="1"/>
</dbReference>
<feature type="compositionally biased region" description="Polar residues" evidence="2">
    <location>
        <begin position="491"/>
        <end position="510"/>
    </location>
</feature>
<comment type="caution">
    <text evidence="4">The sequence shown here is derived from an EMBL/GenBank/DDBJ whole genome shotgun (WGS) entry which is preliminary data.</text>
</comment>
<name>A0AAE1AA10_9GAST</name>
<feature type="domain" description="CARD" evidence="3">
    <location>
        <begin position="1"/>
        <end position="91"/>
    </location>
</feature>
<dbReference type="GO" id="GO:0070513">
    <property type="term" value="F:death domain binding"/>
    <property type="evidence" value="ECO:0007669"/>
    <property type="project" value="InterPro"/>
</dbReference>
<organism evidence="4 5">
    <name type="scientific">Elysia crispata</name>
    <name type="common">lettuce slug</name>
    <dbReference type="NCBI Taxonomy" id="231223"/>
    <lineage>
        <taxon>Eukaryota</taxon>
        <taxon>Metazoa</taxon>
        <taxon>Spiralia</taxon>
        <taxon>Lophotrochozoa</taxon>
        <taxon>Mollusca</taxon>
        <taxon>Gastropoda</taxon>
        <taxon>Heterobranchia</taxon>
        <taxon>Euthyneura</taxon>
        <taxon>Panpulmonata</taxon>
        <taxon>Sacoglossa</taxon>
        <taxon>Placobranchoidea</taxon>
        <taxon>Plakobranchidae</taxon>
        <taxon>Elysia</taxon>
    </lineage>
</organism>
<dbReference type="Gene3D" id="1.10.533.10">
    <property type="entry name" value="Death Domain, Fas"/>
    <property type="match status" value="1"/>
</dbReference>
<protein>
    <recommendedName>
        <fullName evidence="3">CARD domain-containing protein</fullName>
    </recommendedName>
</protein>
<evidence type="ECO:0000256" key="2">
    <source>
        <dbReference type="SAM" id="MobiDB-lite"/>
    </source>
</evidence>
<dbReference type="InterPro" id="IPR037939">
    <property type="entry name" value="CRADD"/>
</dbReference>
<dbReference type="EMBL" id="JAWDGP010002483">
    <property type="protein sequence ID" value="KAK3782877.1"/>
    <property type="molecule type" value="Genomic_DNA"/>
</dbReference>
<dbReference type="InterPro" id="IPR001315">
    <property type="entry name" value="CARD"/>
</dbReference>
<dbReference type="InterPro" id="IPR011029">
    <property type="entry name" value="DEATH-like_dom_sf"/>
</dbReference>
<feature type="region of interest" description="Disordered" evidence="2">
    <location>
        <begin position="491"/>
        <end position="527"/>
    </location>
</feature>
<accession>A0AAE1AA10</accession>
<dbReference type="PANTHER" id="PTHR15034:SF5">
    <property type="entry name" value="DEATH DOMAIN-CONTAINING PROTEIN CRADD"/>
    <property type="match status" value="1"/>
</dbReference>
<dbReference type="CDD" id="cd01671">
    <property type="entry name" value="CARD"/>
    <property type="match status" value="1"/>
</dbReference>
<feature type="coiled-coil region" evidence="1">
    <location>
        <begin position="321"/>
        <end position="404"/>
    </location>
</feature>
<evidence type="ECO:0000313" key="4">
    <source>
        <dbReference type="EMBL" id="KAK3782877.1"/>
    </source>
</evidence>
<dbReference type="AlphaFoldDB" id="A0AAE1AA10"/>
<evidence type="ECO:0000259" key="3">
    <source>
        <dbReference type="PROSITE" id="PS50209"/>
    </source>
</evidence>
<dbReference type="PANTHER" id="PTHR15034">
    <property type="entry name" value="DEATH DOMAIN-CONTAINING PROTEIN CRADD"/>
    <property type="match status" value="1"/>
</dbReference>
<dbReference type="SMART" id="SM00114">
    <property type="entry name" value="CARD"/>
    <property type="match status" value="1"/>
</dbReference>
<feature type="region of interest" description="Disordered" evidence="2">
    <location>
        <begin position="94"/>
        <end position="131"/>
    </location>
</feature>
<dbReference type="SUPFAM" id="SSF47986">
    <property type="entry name" value="DEATH domain"/>
    <property type="match status" value="1"/>
</dbReference>
<sequence length="527" mass="58884">MNESQRAVLRRYHQKLADDLVVTEELLGEMFQEGIFPLGMIDLIRVERVPQDRVQRLLELLPKRGPDAFDLFVKVLEDPYPWLATLLASAPQIKPQAAPATSSGTRADGGLKHSTNRGQARPTSPGLQGVDMVDGDIKKLVQAFVHKQFGQSKRISEKDKKSVERFVSDQIQRERTRYLSMLSSSPGTPCSDMGSTSDSVFQTTEIQDHLFSIHMKLEPHVTSIKPTGNKSNSNTNNAQVISCSCDGGDTHEHCIFHNQQSQQHQNQFMPQKLMPEDMDFQLISKEVEEVVRHVELLEAKIADGLALFDPRLHNQPLASLIERILRRCDRLEDELGAERERVGELLEECHKYSEHIELLEKERGELRKQITAVYQDMGTLRQEKAELRDKLRQLEKDRAQWQMERGRENNFRLGIVSKPAKTTPRAGGSNATVYSGGGAGLGGVAGGVTTEDGGAGPSQTSDGSRRTSTRGVSLRTPVAYTGYSRRYQSVTSRYSMSGTKKRVTPTTGQRDVQGRSLGTRFKEASTL</sequence>
<reference evidence="4" key="1">
    <citation type="journal article" date="2023" name="G3 (Bethesda)">
        <title>A reference genome for the long-term kleptoplast-retaining sea slug Elysia crispata morphotype clarki.</title>
        <authorList>
            <person name="Eastman K.E."/>
            <person name="Pendleton A.L."/>
            <person name="Shaikh M.A."/>
            <person name="Suttiyut T."/>
            <person name="Ogas R."/>
            <person name="Tomko P."/>
            <person name="Gavelis G."/>
            <person name="Widhalm J.R."/>
            <person name="Wisecaver J.H."/>
        </authorList>
    </citation>
    <scope>NUCLEOTIDE SEQUENCE</scope>
    <source>
        <strain evidence="4">ECLA1</strain>
    </source>
</reference>
<dbReference type="GO" id="GO:0002020">
    <property type="term" value="F:protease binding"/>
    <property type="evidence" value="ECO:0007669"/>
    <property type="project" value="InterPro"/>
</dbReference>
<feature type="compositionally biased region" description="Polar residues" evidence="2">
    <location>
        <begin position="116"/>
        <end position="126"/>
    </location>
</feature>
<evidence type="ECO:0000313" key="5">
    <source>
        <dbReference type="Proteomes" id="UP001283361"/>
    </source>
</evidence>